<evidence type="ECO:0000256" key="1">
    <source>
        <dbReference type="ARBA" id="ARBA00004651"/>
    </source>
</evidence>
<evidence type="ECO:0000256" key="5">
    <source>
        <dbReference type="ARBA" id="ARBA00022989"/>
    </source>
</evidence>
<keyword evidence="9" id="KW-0762">Sugar transport</keyword>
<dbReference type="InterPro" id="IPR035906">
    <property type="entry name" value="MetI-like_sf"/>
</dbReference>
<organism evidence="9 10">
    <name type="scientific">Evansella vedderi</name>
    <dbReference type="NCBI Taxonomy" id="38282"/>
    <lineage>
        <taxon>Bacteria</taxon>
        <taxon>Bacillati</taxon>
        <taxon>Bacillota</taxon>
        <taxon>Bacilli</taxon>
        <taxon>Bacillales</taxon>
        <taxon>Bacillaceae</taxon>
        <taxon>Evansella</taxon>
    </lineage>
</organism>
<evidence type="ECO:0000256" key="7">
    <source>
        <dbReference type="RuleBase" id="RU363032"/>
    </source>
</evidence>
<dbReference type="Proteomes" id="UP001230005">
    <property type="component" value="Unassembled WGS sequence"/>
</dbReference>
<keyword evidence="2 7" id="KW-0813">Transport</keyword>
<dbReference type="PANTHER" id="PTHR43744">
    <property type="entry name" value="ABC TRANSPORTER PERMEASE PROTEIN MG189-RELATED-RELATED"/>
    <property type="match status" value="1"/>
</dbReference>
<dbReference type="RefSeq" id="WP_307330883.1">
    <property type="nucleotide sequence ID" value="NZ_JAUSUG010000026.1"/>
</dbReference>
<gene>
    <name evidence="9" type="ORF">J2S74_004790</name>
</gene>
<comment type="subcellular location">
    <subcellularLocation>
        <location evidence="1 7">Cell membrane</location>
        <topology evidence="1 7">Multi-pass membrane protein</topology>
    </subcellularLocation>
</comment>
<keyword evidence="10" id="KW-1185">Reference proteome</keyword>
<keyword evidence="6 7" id="KW-0472">Membrane</keyword>
<evidence type="ECO:0000256" key="6">
    <source>
        <dbReference type="ARBA" id="ARBA00023136"/>
    </source>
</evidence>
<dbReference type="SUPFAM" id="SSF161098">
    <property type="entry name" value="MetI-like"/>
    <property type="match status" value="1"/>
</dbReference>
<dbReference type="CDD" id="cd06261">
    <property type="entry name" value="TM_PBP2"/>
    <property type="match status" value="1"/>
</dbReference>
<reference evidence="9 10" key="1">
    <citation type="submission" date="2023-07" db="EMBL/GenBank/DDBJ databases">
        <title>Genomic Encyclopedia of Type Strains, Phase IV (KMG-IV): sequencing the most valuable type-strain genomes for metagenomic binning, comparative biology and taxonomic classification.</title>
        <authorList>
            <person name="Goeker M."/>
        </authorList>
    </citation>
    <scope>NUCLEOTIDE SEQUENCE [LARGE SCALE GENOMIC DNA]</scope>
    <source>
        <strain evidence="9 10">DSM 9768</strain>
    </source>
</reference>
<name>A0ABU0A1G7_9BACI</name>
<evidence type="ECO:0000313" key="9">
    <source>
        <dbReference type="EMBL" id="MDQ0257332.1"/>
    </source>
</evidence>
<feature type="transmembrane region" description="Helical" evidence="7">
    <location>
        <begin position="243"/>
        <end position="265"/>
    </location>
</feature>
<evidence type="ECO:0000259" key="8">
    <source>
        <dbReference type="PROSITE" id="PS50928"/>
    </source>
</evidence>
<dbReference type="Pfam" id="PF00528">
    <property type="entry name" value="BPD_transp_1"/>
    <property type="match status" value="1"/>
</dbReference>
<proteinExistence type="inferred from homology"/>
<accession>A0ABU0A1G7</accession>
<comment type="caution">
    <text evidence="9">The sequence shown here is derived from an EMBL/GenBank/DDBJ whole genome shotgun (WGS) entry which is preliminary data.</text>
</comment>
<dbReference type="EMBL" id="JAUSUG010000026">
    <property type="protein sequence ID" value="MDQ0257332.1"/>
    <property type="molecule type" value="Genomic_DNA"/>
</dbReference>
<feature type="domain" description="ABC transmembrane type-1" evidence="8">
    <location>
        <begin position="73"/>
        <end position="265"/>
    </location>
</feature>
<comment type="similarity">
    <text evidence="7">Belongs to the binding-protein-dependent transport system permease family.</text>
</comment>
<feature type="transmembrane region" description="Helical" evidence="7">
    <location>
        <begin position="7"/>
        <end position="28"/>
    </location>
</feature>
<evidence type="ECO:0000256" key="3">
    <source>
        <dbReference type="ARBA" id="ARBA00022475"/>
    </source>
</evidence>
<dbReference type="PANTHER" id="PTHR43744:SF6">
    <property type="entry name" value="ABC TRANSPORTER PERMEASE PROTEIN YESQ-RELATED"/>
    <property type="match status" value="1"/>
</dbReference>
<dbReference type="Gene3D" id="1.10.3720.10">
    <property type="entry name" value="MetI-like"/>
    <property type="match status" value="1"/>
</dbReference>
<feature type="transmembrane region" description="Helical" evidence="7">
    <location>
        <begin position="77"/>
        <end position="99"/>
    </location>
</feature>
<feature type="transmembrane region" description="Helical" evidence="7">
    <location>
        <begin position="108"/>
        <end position="132"/>
    </location>
</feature>
<evidence type="ECO:0000313" key="10">
    <source>
        <dbReference type="Proteomes" id="UP001230005"/>
    </source>
</evidence>
<feature type="transmembrane region" description="Helical" evidence="7">
    <location>
        <begin position="144"/>
        <end position="164"/>
    </location>
</feature>
<evidence type="ECO:0000256" key="4">
    <source>
        <dbReference type="ARBA" id="ARBA00022692"/>
    </source>
</evidence>
<feature type="transmembrane region" description="Helical" evidence="7">
    <location>
        <begin position="185"/>
        <end position="210"/>
    </location>
</feature>
<keyword evidence="5 7" id="KW-1133">Transmembrane helix</keyword>
<dbReference type="PROSITE" id="PS50928">
    <property type="entry name" value="ABC_TM1"/>
    <property type="match status" value="1"/>
</dbReference>
<dbReference type="InterPro" id="IPR000515">
    <property type="entry name" value="MetI-like"/>
</dbReference>
<evidence type="ECO:0000256" key="2">
    <source>
        <dbReference type="ARBA" id="ARBA00022448"/>
    </source>
</evidence>
<sequence>MKNRKRFWGITKFVLLSIGAFVMLYPLLWMLSSSFKPIHLIFSDLSLWPSEFTLEHYKVGWAGLSGYTYTTFFKNSFILVGLSILGNIVACSLAAYAFARLDFSIKKVWFAIMLGSIMLPYHVVLIPQYILFNNLGWVDTFLPLVVPKFLATDAFFIFLMVQFIRGIPKELDNAARVDGCGPIAIFAKIIFPLMTPALVTTAIFTFIWTWNDFFSQFIYLSSPKIWTVTLALRSFLDAMGESLWGAMFAMSILSIVPIFIFFIIFQRLLIEGIATTGIK</sequence>
<keyword evidence="3" id="KW-1003">Cell membrane</keyword>
<protein>
    <submittedName>
        <fullName evidence="9">Multiple sugar transport system permease protein</fullName>
    </submittedName>
</protein>
<keyword evidence="4 7" id="KW-0812">Transmembrane</keyword>